<keyword evidence="2" id="KW-1185">Reference proteome</keyword>
<dbReference type="InterPro" id="IPR036249">
    <property type="entry name" value="Thioredoxin-like_sf"/>
</dbReference>
<dbReference type="AlphaFoldDB" id="A0A918QBF7"/>
<accession>A0A918QBF7</accession>
<name>A0A918QBF7_9BACT</name>
<organism evidence="1 2">
    <name type="scientific">Echinicola pacifica</name>
    <dbReference type="NCBI Taxonomy" id="346377"/>
    <lineage>
        <taxon>Bacteria</taxon>
        <taxon>Pseudomonadati</taxon>
        <taxon>Bacteroidota</taxon>
        <taxon>Cytophagia</taxon>
        <taxon>Cytophagales</taxon>
        <taxon>Cyclobacteriaceae</taxon>
        <taxon>Echinicola</taxon>
    </lineage>
</organism>
<dbReference type="SUPFAM" id="SSF52833">
    <property type="entry name" value="Thioredoxin-like"/>
    <property type="match status" value="1"/>
</dbReference>
<dbReference type="Proteomes" id="UP000619457">
    <property type="component" value="Unassembled WGS sequence"/>
</dbReference>
<evidence type="ECO:0000313" key="1">
    <source>
        <dbReference type="EMBL" id="GGZ38724.1"/>
    </source>
</evidence>
<reference evidence="1" key="1">
    <citation type="journal article" date="2014" name="Int. J. Syst. Evol. Microbiol.">
        <title>Complete genome sequence of Corynebacterium casei LMG S-19264T (=DSM 44701T), isolated from a smear-ripened cheese.</title>
        <authorList>
            <consortium name="US DOE Joint Genome Institute (JGI-PGF)"/>
            <person name="Walter F."/>
            <person name="Albersmeier A."/>
            <person name="Kalinowski J."/>
            <person name="Ruckert C."/>
        </authorList>
    </citation>
    <scope>NUCLEOTIDE SEQUENCE</scope>
    <source>
        <strain evidence="1">KCTC 12368</strain>
    </source>
</reference>
<dbReference type="EMBL" id="BMWX01000008">
    <property type="protein sequence ID" value="GGZ38724.1"/>
    <property type="molecule type" value="Genomic_DNA"/>
</dbReference>
<reference evidence="1" key="2">
    <citation type="submission" date="2020-09" db="EMBL/GenBank/DDBJ databases">
        <authorList>
            <person name="Sun Q."/>
            <person name="Kim S."/>
        </authorList>
    </citation>
    <scope>NUCLEOTIDE SEQUENCE</scope>
    <source>
        <strain evidence="1">KCTC 12368</strain>
    </source>
</reference>
<gene>
    <name evidence="1" type="ORF">GCM10007049_34860</name>
</gene>
<dbReference type="Pfam" id="PF13899">
    <property type="entry name" value="Thioredoxin_7"/>
    <property type="match status" value="1"/>
</dbReference>
<evidence type="ECO:0008006" key="3">
    <source>
        <dbReference type="Google" id="ProtNLM"/>
    </source>
</evidence>
<dbReference type="Gene3D" id="3.40.30.10">
    <property type="entry name" value="Glutaredoxin"/>
    <property type="match status" value="1"/>
</dbReference>
<evidence type="ECO:0000313" key="2">
    <source>
        <dbReference type="Proteomes" id="UP000619457"/>
    </source>
</evidence>
<proteinExistence type="predicted"/>
<protein>
    <recommendedName>
        <fullName evidence="3">Thioredoxin-like</fullName>
    </recommendedName>
</protein>
<comment type="caution">
    <text evidence="1">The sequence shown here is derived from an EMBL/GenBank/DDBJ whole genome shotgun (WGS) entry which is preliminary data.</text>
</comment>
<sequence length="135" mass="16112">MDFEQLEDSLAIAPKAIFIDFYTDWCSYCKKMDKEVFTKPEVVQWINNEVYAVRMDAESRDNIYFDGRWWKNRQATAKREGFHELALLLGSRQGEFVPPVFLLLDEQFTVIDRKFQYLSSEKLMAWLRKELVNNP</sequence>